<keyword evidence="3" id="KW-1185">Reference proteome</keyword>
<dbReference type="PANTHER" id="PTHR36566">
    <property type="entry name" value="NICKEL INSERTION PROTEIN-RELATED"/>
    <property type="match status" value="1"/>
</dbReference>
<evidence type="ECO:0000313" key="3">
    <source>
        <dbReference type="Proteomes" id="UP000677436"/>
    </source>
</evidence>
<organism evidence="2 3">
    <name type="scientific">Polycladomyces abyssicola</name>
    <dbReference type="NCBI Taxonomy" id="1125966"/>
    <lineage>
        <taxon>Bacteria</taxon>
        <taxon>Bacillati</taxon>
        <taxon>Bacillota</taxon>
        <taxon>Bacilli</taxon>
        <taxon>Bacillales</taxon>
        <taxon>Thermoactinomycetaceae</taxon>
        <taxon>Polycladomyces</taxon>
    </lineage>
</organism>
<dbReference type="Pfam" id="PF01969">
    <property type="entry name" value="Ni_insertion"/>
    <property type="match status" value="1"/>
</dbReference>
<evidence type="ECO:0000256" key="1">
    <source>
        <dbReference type="ARBA" id="ARBA00022596"/>
    </source>
</evidence>
<proteinExistence type="predicted"/>
<accession>A0A8D5ZLR4</accession>
<keyword evidence="1" id="KW-0533">Nickel</keyword>
<reference evidence="2" key="1">
    <citation type="journal article" date="2013" name="Int. J. Syst. Evol. Microbiol.">
        <title>Polycladomyces abyssicola gen. nov., sp. nov., a thermophilic filamentous bacterium isolated from hemipelagic sediment.</title>
        <authorList>
            <person name="Tsubouchi T."/>
            <person name="Shimane Y."/>
            <person name="Mori K."/>
            <person name="Usui K."/>
            <person name="Hiraki T."/>
            <person name="Tame A."/>
            <person name="Uematsu K."/>
            <person name="Maruyama T."/>
            <person name="Hatada Y."/>
        </authorList>
    </citation>
    <scope>NUCLEOTIDE SEQUENCE</scope>
    <source>
        <strain evidence="2">JIR-001</strain>
    </source>
</reference>
<dbReference type="InterPro" id="IPR002822">
    <property type="entry name" value="Ni_insertion"/>
</dbReference>
<gene>
    <name evidence="2" type="ORF">JIR001_06480</name>
</gene>
<evidence type="ECO:0000313" key="2">
    <source>
        <dbReference type="EMBL" id="BCU80865.1"/>
    </source>
</evidence>
<dbReference type="AlphaFoldDB" id="A0A8D5ZLR4"/>
<sequence>MGKILHFDPFSGIAGDMALAALVDAGADPLLIEQQLQTLPLEPFQLQWTHTVKKGISARAVRIITESEQTGHPHRRYREIVDMLKSADLPEKAVLWSLQIFKRIGQAEARIHGIALDEVHFHEVGAIDSIVDIVGTALALDQLNPDRISSSPSPLGNGEAAMAHGVYPLPAPATLELMKGYPIRSTSLPFELTTPTGAGILTALTEQWGPVPDMTVERIGYGAGMRDLPDRPNVLRVILGNR</sequence>
<dbReference type="EMBL" id="AP024601">
    <property type="protein sequence ID" value="BCU80865.1"/>
    <property type="molecule type" value="Genomic_DNA"/>
</dbReference>
<protein>
    <recommendedName>
        <fullName evidence="4">LarC family nickel insertion protein</fullName>
    </recommendedName>
</protein>
<dbReference type="Proteomes" id="UP000677436">
    <property type="component" value="Chromosome"/>
</dbReference>
<dbReference type="KEGG" id="pabs:JIR001_06480"/>
<name>A0A8D5ZLR4_9BACL</name>
<reference evidence="2" key="2">
    <citation type="journal article" date="2021" name="Microbiol. Resour. Announc.">
        <title>Complete Genome Sequence of Polycladomyces abyssicola JIR-001T, Isolated from Hemipelagic Sediment in Deep Seawater.</title>
        <authorList>
            <person name="Tsubouchi T."/>
            <person name="Kaneko Y."/>
        </authorList>
    </citation>
    <scope>NUCLEOTIDE SEQUENCE</scope>
    <source>
        <strain evidence="2">JIR-001</strain>
    </source>
</reference>
<dbReference type="RefSeq" id="WP_212774173.1">
    <property type="nucleotide sequence ID" value="NZ_AP024601.1"/>
</dbReference>
<dbReference type="PANTHER" id="PTHR36566:SF1">
    <property type="entry name" value="PYRIDINIUM-3,5-BISTHIOCARBOXYLIC ACID MONONUCLEOTIDE NICKEL INSERTION PROTEIN"/>
    <property type="match status" value="1"/>
</dbReference>
<evidence type="ECO:0008006" key="4">
    <source>
        <dbReference type="Google" id="ProtNLM"/>
    </source>
</evidence>